<dbReference type="Proteomes" id="UP000800200">
    <property type="component" value="Unassembled WGS sequence"/>
</dbReference>
<dbReference type="PANTHER" id="PTHR46411">
    <property type="entry name" value="FAMILY ATPASE, PUTATIVE-RELATED"/>
    <property type="match status" value="1"/>
</dbReference>
<dbReference type="InterPro" id="IPR027417">
    <property type="entry name" value="P-loop_NTPase"/>
</dbReference>
<reference evidence="3" key="1">
    <citation type="journal article" date="2020" name="Stud. Mycol.">
        <title>101 Dothideomycetes genomes: a test case for predicting lifestyles and emergence of pathogens.</title>
        <authorList>
            <person name="Haridas S."/>
            <person name="Albert R."/>
            <person name="Binder M."/>
            <person name="Bloem J."/>
            <person name="Labutti K."/>
            <person name="Salamov A."/>
            <person name="Andreopoulos B."/>
            <person name="Baker S."/>
            <person name="Barry K."/>
            <person name="Bills G."/>
            <person name="Bluhm B."/>
            <person name="Cannon C."/>
            <person name="Castanera R."/>
            <person name="Culley D."/>
            <person name="Daum C."/>
            <person name="Ezra D."/>
            <person name="Gonzalez J."/>
            <person name="Henrissat B."/>
            <person name="Kuo A."/>
            <person name="Liang C."/>
            <person name="Lipzen A."/>
            <person name="Lutzoni F."/>
            <person name="Magnuson J."/>
            <person name="Mondo S."/>
            <person name="Nolan M."/>
            <person name="Ohm R."/>
            <person name="Pangilinan J."/>
            <person name="Park H.-J."/>
            <person name="Ramirez L."/>
            <person name="Alfaro M."/>
            <person name="Sun H."/>
            <person name="Tritt A."/>
            <person name="Yoshinaga Y."/>
            <person name="Zwiers L.-H."/>
            <person name="Turgeon B."/>
            <person name="Goodwin S."/>
            <person name="Spatafora J."/>
            <person name="Crous P."/>
            <person name="Grigoriev I."/>
        </authorList>
    </citation>
    <scope>NUCLEOTIDE SEQUENCE</scope>
    <source>
        <strain evidence="3">CBS 207.26</strain>
    </source>
</reference>
<dbReference type="GO" id="GO:0016887">
    <property type="term" value="F:ATP hydrolysis activity"/>
    <property type="evidence" value="ECO:0007669"/>
    <property type="project" value="InterPro"/>
</dbReference>
<evidence type="ECO:0000313" key="3">
    <source>
        <dbReference type="EMBL" id="KAF2174540.1"/>
    </source>
</evidence>
<dbReference type="AlphaFoldDB" id="A0A6A6D993"/>
<dbReference type="OrthoDB" id="10042665at2759"/>
<evidence type="ECO:0000313" key="4">
    <source>
        <dbReference type="Proteomes" id="UP000800200"/>
    </source>
</evidence>
<keyword evidence="3" id="KW-0378">Hydrolase</keyword>
<dbReference type="Pfam" id="PF23232">
    <property type="entry name" value="AAA_lid_13"/>
    <property type="match status" value="1"/>
</dbReference>
<feature type="domain" description="AAA+ ATPase lid" evidence="2">
    <location>
        <begin position="100"/>
        <end position="167"/>
    </location>
</feature>
<evidence type="ECO:0000259" key="1">
    <source>
        <dbReference type="Pfam" id="PF00004"/>
    </source>
</evidence>
<protein>
    <submittedName>
        <fullName evidence="3">P-loop containing nucleoside triphosphate hydrolase protein</fullName>
    </submittedName>
</protein>
<feature type="domain" description="ATPase AAA-type core" evidence="1">
    <location>
        <begin position="18"/>
        <end position="94"/>
    </location>
</feature>
<organism evidence="3 4">
    <name type="scientific">Zopfia rhizophila CBS 207.26</name>
    <dbReference type="NCBI Taxonomy" id="1314779"/>
    <lineage>
        <taxon>Eukaryota</taxon>
        <taxon>Fungi</taxon>
        <taxon>Dikarya</taxon>
        <taxon>Ascomycota</taxon>
        <taxon>Pezizomycotina</taxon>
        <taxon>Dothideomycetes</taxon>
        <taxon>Dothideomycetes incertae sedis</taxon>
        <taxon>Zopfiaceae</taxon>
        <taxon>Zopfia</taxon>
    </lineage>
</organism>
<accession>A0A6A6D993</accession>
<keyword evidence="4" id="KW-1185">Reference proteome</keyword>
<name>A0A6A6D993_9PEZI</name>
<gene>
    <name evidence="3" type="ORF">K469DRAFT_648201</name>
</gene>
<proteinExistence type="predicted"/>
<dbReference type="InterPro" id="IPR056599">
    <property type="entry name" value="AAA_lid_fung"/>
</dbReference>
<dbReference type="InterPro" id="IPR003959">
    <property type="entry name" value="ATPase_AAA_core"/>
</dbReference>
<dbReference type="Pfam" id="PF00004">
    <property type="entry name" value="AAA"/>
    <property type="match status" value="1"/>
</dbReference>
<sequence length="193" mass="21898">MPLYVLPAGQLSIDAVEVEKILSNTFKLASHWRAILLLDEADVFVEQRTTENTLRNALVTVFLRKLEYFEGILFLTTNRVRTFDEAIVSRIHLAIRYNPLDQSARKEIWKSFLAKAKTKQGPAVCKSKDLNRLAGIDLNGREIKNIVSTAQALAEYEETQVNMSYLEIVVAANREFQTDFKGAGQIESRNSYA</sequence>
<dbReference type="Gene3D" id="3.40.50.300">
    <property type="entry name" value="P-loop containing nucleotide triphosphate hydrolases"/>
    <property type="match status" value="1"/>
</dbReference>
<dbReference type="PANTHER" id="PTHR46411:SF3">
    <property type="entry name" value="AAA+ ATPASE DOMAIN-CONTAINING PROTEIN"/>
    <property type="match status" value="1"/>
</dbReference>
<dbReference type="GO" id="GO:0005524">
    <property type="term" value="F:ATP binding"/>
    <property type="evidence" value="ECO:0007669"/>
    <property type="project" value="InterPro"/>
</dbReference>
<dbReference type="SUPFAM" id="SSF52540">
    <property type="entry name" value="P-loop containing nucleoside triphosphate hydrolases"/>
    <property type="match status" value="1"/>
</dbReference>
<dbReference type="EMBL" id="ML994836">
    <property type="protein sequence ID" value="KAF2174540.1"/>
    <property type="molecule type" value="Genomic_DNA"/>
</dbReference>
<evidence type="ECO:0000259" key="2">
    <source>
        <dbReference type="Pfam" id="PF23232"/>
    </source>
</evidence>